<dbReference type="InterPro" id="IPR057739">
    <property type="entry name" value="Glyco_hydro_29_N"/>
</dbReference>
<dbReference type="GO" id="GO:0004560">
    <property type="term" value="F:alpha-L-fucosidase activity"/>
    <property type="evidence" value="ECO:0007669"/>
    <property type="project" value="InterPro"/>
</dbReference>
<protein>
    <recommendedName>
        <fullName evidence="3">alpha-L-fucosidase</fullName>
        <ecNumber evidence="3">3.2.1.51</ecNumber>
    </recommendedName>
</protein>
<dbReference type="EC" id="3.2.1.51" evidence="3"/>
<dbReference type="InterPro" id="IPR017853">
    <property type="entry name" value="GH"/>
</dbReference>
<dbReference type="KEGG" id="soa:G3M56_011660"/>
<organism evidence="9 10">
    <name type="scientific">Sulfuriroseicoccus oceanibius</name>
    <dbReference type="NCBI Taxonomy" id="2707525"/>
    <lineage>
        <taxon>Bacteria</taxon>
        <taxon>Pseudomonadati</taxon>
        <taxon>Verrucomicrobiota</taxon>
        <taxon>Verrucomicrobiia</taxon>
        <taxon>Verrucomicrobiales</taxon>
        <taxon>Verrucomicrobiaceae</taxon>
        <taxon>Sulfuriroseicoccus</taxon>
    </lineage>
</organism>
<dbReference type="SUPFAM" id="SSF51445">
    <property type="entry name" value="(Trans)glycosidases"/>
    <property type="match status" value="1"/>
</dbReference>
<evidence type="ECO:0000259" key="8">
    <source>
        <dbReference type="Pfam" id="PF01120"/>
    </source>
</evidence>
<dbReference type="GO" id="GO:0016139">
    <property type="term" value="P:glycoside catabolic process"/>
    <property type="evidence" value="ECO:0007669"/>
    <property type="project" value="TreeGrafter"/>
</dbReference>
<reference evidence="9 10" key="1">
    <citation type="submission" date="2020-12" db="EMBL/GenBank/DDBJ databases">
        <title>Sulforoseuscoccus oceanibium gen. nov., sp. nov., a representative of the phylum Verrucomicrobia with special cytoplasmic membrane, and proposal of Sulforoseuscoccusaceae fam. nov.</title>
        <authorList>
            <person name="Xi F."/>
        </authorList>
    </citation>
    <scope>NUCLEOTIDE SEQUENCE [LARGE SCALE GENOMIC DNA]</scope>
    <source>
        <strain evidence="9 10">T37</strain>
    </source>
</reference>
<evidence type="ECO:0000256" key="7">
    <source>
        <dbReference type="PIRSR" id="PIRSR001092-1"/>
    </source>
</evidence>
<dbReference type="InterPro" id="IPR016286">
    <property type="entry name" value="FUC_metazoa-typ"/>
</dbReference>
<feature type="site" description="May be important for catalysis" evidence="7">
    <location>
        <position position="297"/>
    </location>
</feature>
<dbReference type="Pfam" id="PF01120">
    <property type="entry name" value="Alpha_L_fucos"/>
    <property type="match status" value="1"/>
</dbReference>
<dbReference type="PANTHER" id="PTHR10030:SF37">
    <property type="entry name" value="ALPHA-L-FUCOSIDASE-RELATED"/>
    <property type="match status" value="1"/>
</dbReference>
<dbReference type="RefSeq" id="WP_164363711.1">
    <property type="nucleotide sequence ID" value="NZ_CP066776.1"/>
</dbReference>
<evidence type="ECO:0000256" key="3">
    <source>
        <dbReference type="ARBA" id="ARBA00012662"/>
    </source>
</evidence>
<evidence type="ECO:0000256" key="4">
    <source>
        <dbReference type="ARBA" id="ARBA00022729"/>
    </source>
</evidence>
<dbReference type="PIRSF" id="PIRSF001092">
    <property type="entry name" value="Alpha-L-fucosidase"/>
    <property type="match status" value="1"/>
</dbReference>
<dbReference type="AlphaFoldDB" id="A0A6B3L5B3"/>
<dbReference type="Proteomes" id="UP000475117">
    <property type="component" value="Chromosome"/>
</dbReference>
<keyword evidence="6" id="KW-0326">Glycosidase</keyword>
<evidence type="ECO:0000313" key="10">
    <source>
        <dbReference type="Proteomes" id="UP000475117"/>
    </source>
</evidence>
<dbReference type="PRINTS" id="PR00741">
    <property type="entry name" value="GLHYDRLASE29"/>
</dbReference>
<evidence type="ECO:0000313" key="9">
    <source>
        <dbReference type="EMBL" id="QQL44531.1"/>
    </source>
</evidence>
<sequence>MQKTLLLSFAFAASTFGAIADSTTVEINDFSHETAAEKADRMAWFDDARFGMFIHWGLYAQPAGVWKGKDYPGVGEWIQKHAEIPVAEYEPLQKTFNPQSYDPESWVKLAKAAGMKYIVITTKHHDGFALYDSKYTDWDMGGTPYKKDLLKPLADACRKHGLRICWYHSIMDWHHPHYGDKDIHPWMGNGTIDQPDMAIYCKFMKDQLHELLTEYGDISLLWFDGQWEGSWTHEMGKELYDYCRTLQPDIIINNRVDKGRSGAAGMTKEGTFRGDYGTPEQEIPETGFGEGAYWESCMTMNDTWGFKSKDHNWKSSETLIRNLIDIASKGGNFLLNVGPTADGIIPQPSVERLQDIAKWMDTNAESIHGTSANPFPEITWNGRCTRKETPTGTVLYLHLFEWPENRELTLPQFPNKIKSATLMHADTALDYELQSDSWQINLPTQQPDPIASVIRVNLEGDLKLEAPQP</sequence>
<evidence type="ECO:0000256" key="2">
    <source>
        <dbReference type="ARBA" id="ARBA00007951"/>
    </source>
</evidence>
<dbReference type="GO" id="GO:0006004">
    <property type="term" value="P:fucose metabolic process"/>
    <property type="evidence" value="ECO:0007669"/>
    <property type="project" value="InterPro"/>
</dbReference>
<evidence type="ECO:0000256" key="1">
    <source>
        <dbReference type="ARBA" id="ARBA00004071"/>
    </source>
</evidence>
<dbReference type="InterPro" id="IPR000933">
    <property type="entry name" value="Glyco_hydro_29"/>
</dbReference>
<keyword evidence="10" id="KW-1185">Reference proteome</keyword>
<comment type="function">
    <text evidence="1">Alpha-L-fucosidase is responsible for hydrolyzing the alpha-1,6-linked fucose joined to the reducing-end N-acetylglucosamine of the carbohydrate moieties of glycoproteins.</text>
</comment>
<proteinExistence type="inferred from homology"/>
<evidence type="ECO:0000256" key="6">
    <source>
        <dbReference type="ARBA" id="ARBA00023295"/>
    </source>
</evidence>
<evidence type="ECO:0000256" key="5">
    <source>
        <dbReference type="ARBA" id="ARBA00022801"/>
    </source>
</evidence>
<dbReference type="InterPro" id="IPR013780">
    <property type="entry name" value="Glyco_hydro_b"/>
</dbReference>
<name>A0A6B3L5B3_9BACT</name>
<keyword evidence="4" id="KW-0732">Signal</keyword>
<gene>
    <name evidence="9" type="ORF">G3M56_011660</name>
</gene>
<feature type="domain" description="Glycoside hydrolase family 29 N-terminal" evidence="8">
    <location>
        <begin position="33"/>
        <end position="365"/>
    </location>
</feature>
<dbReference type="SMART" id="SM00812">
    <property type="entry name" value="Alpha_L_fucos"/>
    <property type="match status" value="1"/>
</dbReference>
<dbReference type="PANTHER" id="PTHR10030">
    <property type="entry name" value="ALPHA-L-FUCOSIDASE"/>
    <property type="match status" value="1"/>
</dbReference>
<accession>A0A6B3L5B3</accession>
<dbReference type="EMBL" id="CP066776">
    <property type="protein sequence ID" value="QQL44531.1"/>
    <property type="molecule type" value="Genomic_DNA"/>
</dbReference>
<comment type="similarity">
    <text evidence="2">Belongs to the glycosyl hydrolase 29 family.</text>
</comment>
<keyword evidence="5" id="KW-0378">Hydrolase</keyword>
<dbReference type="GO" id="GO:0005764">
    <property type="term" value="C:lysosome"/>
    <property type="evidence" value="ECO:0007669"/>
    <property type="project" value="TreeGrafter"/>
</dbReference>
<dbReference type="Gene3D" id="2.60.40.1180">
    <property type="entry name" value="Golgi alpha-mannosidase II"/>
    <property type="match status" value="1"/>
</dbReference>
<dbReference type="Gene3D" id="3.20.20.80">
    <property type="entry name" value="Glycosidases"/>
    <property type="match status" value="1"/>
</dbReference>